<reference evidence="3 4" key="1">
    <citation type="submission" date="2016-10" db="EMBL/GenBank/DDBJ databases">
        <title>Paenibacillus species isolates.</title>
        <authorList>
            <person name="Beno S.M."/>
        </authorList>
    </citation>
    <scope>NUCLEOTIDE SEQUENCE [LARGE SCALE GENOMIC DNA]</scope>
    <source>
        <strain evidence="3 4">FSL H7-0744</strain>
    </source>
</reference>
<feature type="transmembrane region" description="Helical" evidence="1">
    <location>
        <begin position="92"/>
        <end position="112"/>
    </location>
</feature>
<dbReference type="PIRSF" id="PIRSF038959">
    <property type="entry name" value="SdpI"/>
    <property type="match status" value="1"/>
</dbReference>
<evidence type="ECO:0000313" key="4">
    <source>
        <dbReference type="Proteomes" id="UP000187412"/>
    </source>
</evidence>
<evidence type="ECO:0000256" key="1">
    <source>
        <dbReference type="SAM" id="Phobius"/>
    </source>
</evidence>
<feature type="transmembrane region" description="Helical" evidence="1">
    <location>
        <begin position="190"/>
        <end position="210"/>
    </location>
</feature>
<evidence type="ECO:0000313" key="3">
    <source>
        <dbReference type="EMBL" id="OMD42415.1"/>
    </source>
</evidence>
<gene>
    <name evidence="3" type="ORF">BSK56_25665</name>
</gene>
<keyword evidence="1" id="KW-0472">Membrane</keyword>
<dbReference type="Pfam" id="PF07853">
    <property type="entry name" value="DUF1648"/>
    <property type="match status" value="1"/>
</dbReference>
<comment type="caution">
    <text evidence="3">The sequence shown here is derived from an EMBL/GenBank/DDBJ whole genome shotgun (WGS) entry which is preliminary data.</text>
</comment>
<keyword evidence="1" id="KW-1133">Transmembrane helix</keyword>
<dbReference type="RefSeq" id="WP_076113344.1">
    <property type="nucleotide sequence ID" value="NZ_MPTB01000040.1"/>
</dbReference>
<dbReference type="InterPro" id="IPR012867">
    <property type="entry name" value="DUF1648"/>
</dbReference>
<dbReference type="PANTHER" id="PTHR37810:SF5">
    <property type="entry name" value="IMMUNITY PROTEIN SDPI"/>
    <property type="match status" value="1"/>
</dbReference>
<dbReference type="InterPro" id="IPR025962">
    <property type="entry name" value="SdpI/YhfL"/>
</dbReference>
<organism evidence="3 4">
    <name type="scientific">Paenibacillus borealis</name>
    <dbReference type="NCBI Taxonomy" id="160799"/>
    <lineage>
        <taxon>Bacteria</taxon>
        <taxon>Bacillati</taxon>
        <taxon>Bacillota</taxon>
        <taxon>Bacilli</taxon>
        <taxon>Bacillales</taxon>
        <taxon>Paenibacillaceae</taxon>
        <taxon>Paenibacillus</taxon>
    </lineage>
</organism>
<dbReference type="Proteomes" id="UP000187412">
    <property type="component" value="Unassembled WGS sequence"/>
</dbReference>
<name>A0ABX3H0I7_PAEBO</name>
<feature type="transmembrane region" description="Helical" evidence="1">
    <location>
        <begin position="48"/>
        <end position="72"/>
    </location>
</feature>
<dbReference type="InterPro" id="IPR026272">
    <property type="entry name" value="SdpI"/>
</dbReference>
<evidence type="ECO:0000259" key="2">
    <source>
        <dbReference type="Pfam" id="PF07853"/>
    </source>
</evidence>
<keyword evidence="4" id="KW-1185">Reference proteome</keyword>
<accession>A0ABX3H0I7</accession>
<dbReference type="EMBL" id="MPTB01000040">
    <property type="protein sequence ID" value="OMD42415.1"/>
    <property type="molecule type" value="Genomic_DNA"/>
</dbReference>
<sequence>MKNFKWKWQDTLIVILGLLSLGYALINYGKLPDQLPVQFGITGEVNRYGSKGSAIALLAFMGLAFPIGMQFIRNIDPKKENYRKFEGAYKMIRLAIAVLADTVLVLTVASSLDQNIPVSKLTMVAVGLLFIVIGNYMPQVKDNYFTGIRTPWTLASPEVWRKTHRFSGFMWMLGGLLIALGAFMPKILSISMIIAALLIATIIPYVYSWFTSQRMKA</sequence>
<dbReference type="PANTHER" id="PTHR37810">
    <property type="entry name" value="IMMUNITY PROTEIN SDPI"/>
    <property type="match status" value="1"/>
</dbReference>
<feature type="transmembrane region" description="Helical" evidence="1">
    <location>
        <begin position="166"/>
        <end position="184"/>
    </location>
</feature>
<proteinExistence type="predicted"/>
<dbReference type="Pfam" id="PF13630">
    <property type="entry name" value="SdpI"/>
    <property type="match status" value="1"/>
</dbReference>
<protein>
    <recommendedName>
        <fullName evidence="2">DUF1648 domain-containing protein</fullName>
    </recommendedName>
</protein>
<keyword evidence="1" id="KW-0812">Transmembrane</keyword>
<feature type="transmembrane region" description="Helical" evidence="1">
    <location>
        <begin position="118"/>
        <end position="137"/>
    </location>
</feature>
<feature type="domain" description="DUF1648" evidence="2">
    <location>
        <begin position="16"/>
        <end position="62"/>
    </location>
</feature>